<keyword evidence="2" id="KW-1185">Reference proteome</keyword>
<accession>A0ABW8TL02</accession>
<evidence type="ECO:0000313" key="1">
    <source>
        <dbReference type="EMBL" id="MFL0252941.1"/>
    </source>
</evidence>
<name>A0ABW8TL02_9CLOT</name>
<dbReference type="EMBL" id="JBJIAA010000023">
    <property type="protein sequence ID" value="MFL0252941.1"/>
    <property type="molecule type" value="Genomic_DNA"/>
</dbReference>
<evidence type="ECO:0000313" key="2">
    <source>
        <dbReference type="Proteomes" id="UP001623592"/>
    </source>
</evidence>
<dbReference type="RefSeq" id="WP_406789601.1">
    <property type="nucleotide sequence ID" value="NZ_JBJIAA010000023.1"/>
</dbReference>
<gene>
    <name evidence="1" type="ORF">ACJDT4_21265</name>
</gene>
<proteinExistence type="predicted"/>
<dbReference type="Proteomes" id="UP001623592">
    <property type="component" value="Unassembled WGS sequence"/>
</dbReference>
<reference evidence="1 2" key="1">
    <citation type="submission" date="2024-11" db="EMBL/GenBank/DDBJ databases">
        <authorList>
            <person name="Heng Y.C."/>
            <person name="Lim A.C.H."/>
            <person name="Lee J.K.Y."/>
            <person name="Kittelmann S."/>
        </authorList>
    </citation>
    <scope>NUCLEOTIDE SEQUENCE [LARGE SCALE GENOMIC DNA]</scope>
    <source>
        <strain evidence="1 2">WILCCON 0114</strain>
    </source>
</reference>
<comment type="caution">
    <text evidence="1">The sequence shown here is derived from an EMBL/GenBank/DDBJ whole genome shotgun (WGS) entry which is preliminary data.</text>
</comment>
<protein>
    <submittedName>
        <fullName evidence="1">Uncharacterized protein</fullName>
    </submittedName>
</protein>
<organism evidence="1 2">
    <name type="scientific">Clostridium neuense</name>
    <dbReference type="NCBI Taxonomy" id="1728934"/>
    <lineage>
        <taxon>Bacteria</taxon>
        <taxon>Bacillati</taxon>
        <taxon>Bacillota</taxon>
        <taxon>Clostridia</taxon>
        <taxon>Eubacteriales</taxon>
        <taxon>Clostridiaceae</taxon>
        <taxon>Clostridium</taxon>
    </lineage>
</organism>
<sequence length="204" mass="23674">MISLKDEFENEFKYEGKLETGSVNSLHIDKSIYNEIEEIRAVEEDGKFKLITKVKPNDQILYSNDIDFKNIKNIKSLKLLTNDNNIKVICSVDKGVTWKTYYNGQWKETKDEIEVFTNEGMTPNIFNSIKELWNKLINESTIRFAYLIDSKTNIKKSVLKNIENICNTKENLKKVNGNEYGVSFLSDEIIEVSIYFFGDIKIIG</sequence>